<accession>A0AAJ1AK84</accession>
<dbReference type="EMBL" id="JAIOIU010000089">
    <property type="protein sequence ID" value="MBZ0159936.1"/>
    <property type="molecule type" value="Genomic_DNA"/>
</dbReference>
<name>A0AAJ1AK84_9BACT</name>
<proteinExistence type="predicted"/>
<sequence length="89" mass="9406">MEIDSVTSSAFACDCEHLQAYLSACDAQAGVAIRYAVALRGVGEAIPLRSLALLGMALQISVLCSARNDMSSSLIPDPAFVMDNPSDLW</sequence>
<gene>
    <name evidence="1" type="ORF">K8G79_07360</name>
</gene>
<evidence type="ECO:0000313" key="2">
    <source>
        <dbReference type="Proteomes" id="UP001197609"/>
    </source>
</evidence>
<dbReference type="AlphaFoldDB" id="A0AAJ1AK84"/>
<comment type="caution">
    <text evidence="1">The sequence shown here is derived from an EMBL/GenBank/DDBJ whole genome shotgun (WGS) entry which is preliminary data.</text>
</comment>
<reference evidence="1 2" key="1">
    <citation type="journal article" date="2021" name="bioRxiv">
        <title>Unraveling nitrogen, sulfur and carbon metabolic pathways and microbial community transcriptional responses to substrate deprivation and toxicity stresses in a bioreactor mimicking anoxic brackish coastal sediment conditions.</title>
        <authorList>
            <person name="Martins P.D."/>
            <person name="Echeveste M.J."/>
            <person name="Arshad A."/>
            <person name="Kurth J."/>
            <person name="Ouboter H."/>
            <person name="Jetten M.S.M."/>
            <person name="Welte C.U."/>
        </authorList>
    </citation>
    <scope>NUCLEOTIDE SEQUENCE [LARGE SCALE GENOMIC DNA]</scope>
    <source>
        <strain evidence="1">MAG_38</strain>
    </source>
</reference>
<evidence type="ECO:0000313" key="1">
    <source>
        <dbReference type="EMBL" id="MBZ0159936.1"/>
    </source>
</evidence>
<protein>
    <submittedName>
        <fullName evidence="1">Uncharacterized protein</fullName>
    </submittedName>
</protein>
<dbReference type="Proteomes" id="UP001197609">
    <property type="component" value="Unassembled WGS sequence"/>
</dbReference>
<organism evidence="1 2">
    <name type="scientific">Candidatus Methylomirabilis tolerans</name>
    <dbReference type="NCBI Taxonomy" id="3123416"/>
    <lineage>
        <taxon>Bacteria</taxon>
        <taxon>Candidatus Methylomirabilota</taxon>
        <taxon>Candidatus Methylomirabilia</taxon>
        <taxon>Candidatus Methylomirabilales</taxon>
        <taxon>Candidatus Methylomirabilaceae</taxon>
        <taxon>Candidatus Methylomirabilis</taxon>
    </lineage>
</organism>